<dbReference type="FunCoup" id="A0A151ZB63">
    <property type="interactions" value="738"/>
</dbReference>
<protein>
    <submittedName>
        <fullName evidence="3">Putative transmembrane protein</fullName>
    </submittedName>
</protein>
<dbReference type="InParanoid" id="A0A151ZB63"/>
<dbReference type="OMA" id="RILNYFW"/>
<reference evidence="3 4" key="1">
    <citation type="submission" date="2015-12" db="EMBL/GenBank/DDBJ databases">
        <title>Dictyostelia acquired genes for synthesis and detection of signals that induce cell-type specialization by lateral gene transfer from prokaryotes.</title>
        <authorList>
            <person name="Gloeckner G."/>
            <person name="Schaap P."/>
        </authorList>
    </citation>
    <scope>NUCLEOTIDE SEQUENCE [LARGE SCALE GENOMIC DNA]</scope>
    <source>
        <strain evidence="3 4">TK</strain>
    </source>
</reference>
<evidence type="ECO:0000313" key="3">
    <source>
        <dbReference type="EMBL" id="KYQ91124.1"/>
    </source>
</evidence>
<sequence>MISSIGGLLRTVSNPLITKSLLNNGFIKLNKNKPILLCSISRTSSSLKSIHSFGALTSLYSKQHRFYSSSSSSSNQNNENNKEKRTDTGKERDRQQQYFDINKIIYKKDNNNFSFSNLFLGSMGLLILSGSMLSYFFYLKEDNSTVSKEYYLSRILNYFWWSPPFGVWKNLGLLDELVEKYKNDKLSPEGKTLLFEILYYKTGLELLSQYNIYETALQRCLDKKIDISNFTNDLDLYLLLKISNYKEIDLPESFIEKAPELRSLLTFDKEKSDLLKQLKKVQDIGKSDVIYAMVGGALFAGFLARRNSSRVFYQSMINSALACGIFSSLRPFQSYWEENVLVKATSMQDYIAKIQMGALITSTSLLSVSFLPHLSWIFPCTFMLLFKKSIEFMYVLFNAKSQLTQRIPRE</sequence>
<dbReference type="OrthoDB" id="21145at2759"/>
<feature type="transmembrane region" description="Helical" evidence="2">
    <location>
        <begin position="118"/>
        <end position="138"/>
    </location>
</feature>
<keyword evidence="2 3" id="KW-0812">Transmembrane</keyword>
<feature type="compositionally biased region" description="Low complexity" evidence="1">
    <location>
        <begin position="68"/>
        <end position="79"/>
    </location>
</feature>
<evidence type="ECO:0000313" key="4">
    <source>
        <dbReference type="Proteomes" id="UP000076078"/>
    </source>
</evidence>
<keyword evidence="4" id="KW-1185">Reference proteome</keyword>
<dbReference type="Proteomes" id="UP000076078">
    <property type="component" value="Unassembled WGS sequence"/>
</dbReference>
<dbReference type="AlphaFoldDB" id="A0A151ZB63"/>
<keyword evidence="2" id="KW-0472">Membrane</keyword>
<accession>A0A151ZB63</accession>
<evidence type="ECO:0000256" key="2">
    <source>
        <dbReference type="SAM" id="Phobius"/>
    </source>
</evidence>
<organism evidence="3 4">
    <name type="scientific">Tieghemostelium lacteum</name>
    <name type="common">Slime mold</name>
    <name type="synonym">Dictyostelium lacteum</name>
    <dbReference type="NCBI Taxonomy" id="361077"/>
    <lineage>
        <taxon>Eukaryota</taxon>
        <taxon>Amoebozoa</taxon>
        <taxon>Evosea</taxon>
        <taxon>Eumycetozoa</taxon>
        <taxon>Dictyostelia</taxon>
        <taxon>Dictyosteliales</taxon>
        <taxon>Raperosteliaceae</taxon>
        <taxon>Tieghemostelium</taxon>
    </lineage>
</organism>
<keyword evidence="2" id="KW-1133">Transmembrane helix</keyword>
<feature type="region of interest" description="Disordered" evidence="1">
    <location>
        <begin position="67"/>
        <end position="92"/>
    </location>
</feature>
<evidence type="ECO:0000256" key="1">
    <source>
        <dbReference type="SAM" id="MobiDB-lite"/>
    </source>
</evidence>
<name>A0A151ZB63_TIELA</name>
<dbReference type="EMBL" id="LODT01000035">
    <property type="protein sequence ID" value="KYQ91124.1"/>
    <property type="molecule type" value="Genomic_DNA"/>
</dbReference>
<gene>
    <name evidence="3" type="ORF">DLAC_08031</name>
</gene>
<comment type="caution">
    <text evidence="3">The sequence shown here is derived from an EMBL/GenBank/DDBJ whole genome shotgun (WGS) entry which is preliminary data.</text>
</comment>
<proteinExistence type="predicted"/>
<feature type="compositionally biased region" description="Basic and acidic residues" evidence="1">
    <location>
        <begin position="80"/>
        <end position="92"/>
    </location>
</feature>